<evidence type="ECO:0008006" key="4">
    <source>
        <dbReference type="Google" id="ProtNLM"/>
    </source>
</evidence>
<comment type="caution">
    <text evidence="2">The sequence shown here is derived from an EMBL/GenBank/DDBJ whole genome shotgun (WGS) entry which is preliminary data.</text>
</comment>
<dbReference type="Gene3D" id="3.90.550.20">
    <property type="match status" value="1"/>
</dbReference>
<organism evidence="2 3">
    <name type="scientific">Neoarthrinium moseri</name>
    <dbReference type="NCBI Taxonomy" id="1658444"/>
    <lineage>
        <taxon>Eukaryota</taxon>
        <taxon>Fungi</taxon>
        <taxon>Dikarya</taxon>
        <taxon>Ascomycota</taxon>
        <taxon>Pezizomycotina</taxon>
        <taxon>Sordariomycetes</taxon>
        <taxon>Xylariomycetidae</taxon>
        <taxon>Amphisphaeriales</taxon>
        <taxon>Apiosporaceae</taxon>
        <taxon>Neoarthrinium</taxon>
    </lineage>
</organism>
<dbReference type="OrthoDB" id="409543at2759"/>
<dbReference type="EMBL" id="JAFIMR010000011">
    <property type="protein sequence ID" value="KAI1872482.1"/>
    <property type="molecule type" value="Genomic_DNA"/>
</dbReference>
<accession>A0A9P9WNT5</accession>
<evidence type="ECO:0000313" key="2">
    <source>
        <dbReference type="EMBL" id="KAI1872482.1"/>
    </source>
</evidence>
<feature type="region of interest" description="Disordered" evidence="1">
    <location>
        <begin position="1"/>
        <end position="20"/>
    </location>
</feature>
<proteinExistence type="predicted"/>
<dbReference type="AlphaFoldDB" id="A0A9P9WNT5"/>
<evidence type="ECO:0000256" key="1">
    <source>
        <dbReference type="SAM" id="MobiDB-lite"/>
    </source>
</evidence>
<reference evidence="2" key="1">
    <citation type="submission" date="2021-03" db="EMBL/GenBank/DDBJ databases">
        <title>Revisited historic fungal species revealed as producer of novel bioactive compounds through whole genome sequencing and comparative genomics.</title>
        <authorList>
            <person name="Vignolle G.A."/>
            <person name="Hochenegger N."/>
            <person name="Mach R.L."/>
            <person name="Mach-Aigner A.R."/>
            <person name="Javad Rahimi M."/>
            <person name="Salim K.A."/>
            <person name="Chan C.M."/>
            <person name="Lim L.B.L."/>
            <person name="Cai F."/>
            <person name="Druzhinina I.S."/>
            <person name="U'Ren J.M."/>
            <person name="Derntl C."/>
        </authorList>
    </citation>
    <scope>NUCLEOTIDE SEQUENCE</scope>
    <source>
        <strain evidence="2">TUCIM 5799</strain>
    </source>
</reference>
<dbReference type="InterPro" id="IPR029044">
    <property type="entry name" value="Nucleotide-diphossugar_trans"/>
</dbReference>
<keyword evidence="3" id="KW-1185">Reference proteome</keyword>
<name>A0A9P9WNT5_9PEZI</name>
<dbReference type="GO" id="GO:0016757">
    <property type="term" value="F:glycosyltransferase activity"/>
    <property type="evidence" value="ECO:0007669"/>
    <property type="project" value="InterPro"/>
</dbReference>
<gene>
    <name evidence="2" type="ORF">JX265_005362</name>
</gene>
<evidence type="ECO:0000313" key="3">
    <source>
        <dbReference type="Proteomes" id="UP000829685"/>
    </source>
</evidence>
<dbReference type="InterPro" id="IPR008441">
    <property type="entry name" value="AfumC-like_glycosyl_Trfase"/>
</dbReference>
<protein>
    <recommendedName>
        <fullName evidence="4">Capsule polysaccharide biosynthesis protein</fullName>
    </recommendedName>
</protein>
<dbReference type="Proteomes" id="UP000829685">
    <property type="component" value="Unassembled WGS sequence"/>
</dbReference>
<dbReference type="SUPFAM" id="SSF53448">
    <property type="entry name" value="Nucleotide-diphospho-sugar transferases"/>
    <property type="match status" value="1"/>
</dbReference>
<sequence length="418" mass="47686">MASTAMPPSTIQCRQPPDTMNGSDVTLLPTNLSLPKAKPLEHVDHRSDEEIIQTILNPPPVTSEENIWAFWDNGFETMPPWQKRNVIGWVRMQGPRWTVRVLSLVHNSPANLFNFVDEDHVPKHLRDGRSTGKYAGANTSDTIRLPLVYKHGGIWMDVGIILLMHLDQICWNALEDPKSKFEVAVCSSDPTLKSGIAQNFFIAGRKGNGFIKRWMLVLLEAWKGRINNKGIHAHPLFLHQVRDGNLTHVFSGASGEKLDYFQGYLAYDRVRLLEDPYDGFSGPSYCKNRVLLIEYKEFSSAVMATNDNGPKQFELFSTSFNQDQDTEQYAEACKYFEYVLSNSGLIKLYRRRDNDVPTLAELWDKPENHDADCRPGTFGAYLRYFSANFTQDRKVNTCKFPRIREKVLVAGLLETFDD</sequence>
<dbReference type="Pfam" id="PF05704">
    <property type="entry name" value="Caps_synth"/>
    <property type="match status" value="1"/>
</dbReference>